<evidence type="ECO:0000313" key="3">
    <source>
        <dbReference type="Proteomes" id="UP000314294"/>
    </source>
</evidence>
<proteinExistence type="predicted"/>
<feature type="region of interest" description="Disordered" evidence="1">
    <location>
        <begin position="132"/>
        <end position="163"/>
    </location>
</feature>
<organism evidence="2 3">
    <name type="scientific">Liparis tanakae</name>
    <name type="common">Tanaka's snailfish</name>
    <dbReference type="NCBI Taxonomy" id="230148"/>
    <lineage>
        <taxon>Eukaryota</taxon>
        <taxon>Metazoa</taxon>
        <taxon>Chordata</taxon>
        <taxon>Craniata</taxon>
        <taxon>Vertebrata</taxon>
        <taxon>Euteleostomi</taxon>
        <taxon>Actinopterygii</taxon>
        <taxon>Neopterygii</taxon>
        <taxon>Teleostei</taxon>
        <taxon>Neoteleostei</taxon>
        <taxon>Acanthomorphata</taxon>
        <taxon>Eupercaria</taxon>
        <taxon>Perciformes</taxon>
        <taxon>Cottioidei</taxon>
        <taxon>Cottales</taxon>
        <taxon>Liparidae</taxon>
        <taxon>Liparis</taxon>
    </lineage>
</organism>
<evidence type="ECO:0000256" key="1">
    <source>
        <dbReference type="SAM" id="MobiDB-lite"/>
    </source>
</evidence>
<evidence type="ECO:0000313" key="2">
    <source>
        <dbReference type="EMBL" id="TNN67177.1"/>
    </source>
</evidence>
<keyword evidence="3" id="KW-1185">Reference proteome</keyword>
<dbReference type="EMBL" id="SRLO01000208">
    <property type="protein sequence ID" value="TNN67177.1"/>
    <property type="molecule type" value="Genomic_DNA"/>
</dbReference>
<dbReference type="AlphaFoldDB" id="A0A4Z2HN50"/>
<sequence>MKPEPVLEVLHGFGGGLAEEGEGHEQLAGPAGVLLVLGRLVVLQGLVEHVLELLHRVHVFNMHGVWRRRGQTHNYNLDLEDGVVQVQKSGELRLVLVHNVVLGIHQLKRDTGMLQMNAIDTAEEKKHQWEFSADDGERERGIDGERERESMRMSETKGEKKVKGGEVRDGEVVVVVVVELGGIRDTVSNIIIRDEYREEKKRLDTGAKRERTERTRDPRRLNERRAPMLTTSSLSARSHSVVKALMSLSGTVGSGMAMPTVRHFMKRQAWHDLRLLLVISHSLVAGQLYSMLPITTHSNPSTNDQVDRQRDKESTKVEIEANLGWCA</sequence>
<reference evidence="2 3" key="1">
    <citation type="submission" date="2019-03" db="EMBL/GenBank/DDBJ databases">
        <title>First draft genome of Liparis tanakae, snailfish: a comprehensive survey of snailfish specific genes.</title>
        <authorList>
            <person name="Kim W."/>
            <person name="Song I."/>
            <person name="Jeong J.-H."/>
            <person name="Kim D."/>
            <person name="Kim S."/>
            <person name="Ryu S."/>
            <person name="Song J.Y."/>
            <person name="Lee S.K."/>
        </authorList>
    </citation>
    <scope>NUCLEOTIDE SEQUENCE [LARGE SCALE GENOMIC DNA]</scope>
    <source>
        <tissue evidence="2">Muscle</tissue>
    </source>
</reference>
<feature type="region of interest" description="Disordered" evidence="1">
    <location>
        <begin position="202"/>
        <end position="224"/>
    </location>
</feature>
<dbReference type="Proteomes" id="UP000314294">
    <property type="component" value="Unassembled WGS sequence"/>
</dbReference>
<dbReference type="OrthoDB" id="10686825at2759"/>
<protein>
    <submittedName>
        <fullName evidence="2">Uncharacterized protein</fullName>
    </submittedName>
</protein>
<gene>
    <name evidence="2" type="ORF">EYF80_022594</name>
</gene>
<comment type="caution">
    <text evidence="2">The sequence shown here is derived from an EMBL/GenBank/DDBJ whole genome shotgun (WGS) entry which is preliminary data.</text>
</comment>
<name>A0A4Z2HN50_9TELE</name>
<accession>A0A4Z2HN50</accession>